<evidence type="ECO:0000313" key="12">
    <source>
        <dbReference type="Proteomes" id="UP001149165"/>
    </source>
</evidence>
<accession>A0A9W9KSW9</accession>
<dbReference type="PANTHER" id="PTHR31646:SF1">
    <property type="entry name" value="ALPHA-1,2-MANNOSYLTRANSFERASE MNN2"/>
    <property type="match status" value="1"/>
</dbReference>
<evidence type="ECO:0000256" key="5">
    <source>
        <dbReference type="ARBA" id="ARBA00022692"/>
    </source>
</evidence>
<dbReference type="PANTHER" id="PTHR31646">
    <property type="entry name" value="ALPHA-1,2-MANNOSYLTRANSFERASE MNN2"/>
    <property type="match status" value="1"/>
</dbReference>
<comment type="similarity">
    <text evidence="3">Belongs to the MNN1/MNT family.</text>
</comment>
<dbReference type="AlphaFoldDB" id="A0A9W9KSW9"/>
<keyword evidence="9" id="KW-0472">Membrane</keyword>
<dbReference type="InterPro" id="IPR022751">
    <property type="entry name" value="Alpha_mannosyltransferase"/>
</dbReference>
<dbReference type="EMBL" id="JAPQKH010000001">
    <property type="protein sequence ID" value="KAJ5116686.1"/>
    <property type="molecule type" value="Genomic_DNA"/>
</dbReference>
<comment type="caution">
    <text evidence="11">The sequence shown here is derived from an EMBL/GenBank/DDBJ whole genome shotgun (WGS) entry which is preliminary data.</text>
</comment>
<protein>
    <submittedName>
        <fullName evidence="11">Nucleotide-diphospho-sugar transferase</fullName>
    </submittedName>
</protein>
<evidence type="ECO:0000256" key="1">
    <source>
        <dbReference type="ARBA" id="ARBA00004323"/>
    </source>
</evidence>
<proteinExistence type="inferred from homology"/>
<dbReference type="GO" id="GO:0000026">
    <property type="term" value="F:alpha-1,2-mannosyltransferase activity"/>
    <property type="evidence" value="ECO:0007669"/>
    <property type="project" value="TreeGrafter"/>
</dbReference>
<keyword evidence="4 11" id="KW-0808">Transferase</keyword>
<dbReference type="SUPFAM" id="SSF53448">
    <property type="entry name" value="Nucleotide-diphospho-sugar transferases"/>
    <property type="match status" value="1"/>
</dbReference>
<evidence type="ECO:0000256" key="9">
    <source>
        <dbReference type="ARBA" id="ARBA00023136"/>
    </source>
</evidence>
<evidence type="ECO:0000256" key="3">
    <source>
        <dbReference type="ARBA" id="ARBA00009105"/>
    </source>
</evidence>
<evidence type="ECO:0000313" key="11">
    <source>
        <dbReference type="EMBL" id="KAJ5116686.1"/>
    </source>
</evidence>
<evidence type="ECO:0000256" key="7">
    <source>
        <dbReference type="ARBA" id="ARBA00022989"/>
    </source>
</evidence>
<evidence type="ECO:0000256" key="6">
    <source>
        <dbReference type="ARBA" id="ARBA00022968"/>
    </source>
</evidence>
<keyword evidence="6" id="KW-0735">Signal-anchor</keyword>
<evidence type="ECO:0000256" key="10">
    <source>
        <dbReference type="SAM" id="MobiDB-lite"/>
    </source>
</evidence>
<keyword evidence="12" id="KW-1185">Reference proteome</keyword>
<comment type="subcellular location">
    <subcellularLocation>
        <location evidence="1">Golgi apparatus membrane</location>
        <topology evidence="1">Single-pass type II membrane protein</topology>
    </subcellularLocation>
</comment>
<evidence type="ECO:0000256" key="8">
    <source>
        <dbReference type="ARBA" id="ARBA00023034"/>
    </source>
</evidence>
<keyword evidence="5" id="KW-0812">Transmembrane</keyword>
<dbReference type="OrthoDB" id="4484309at2759"/>
<evidence type="ECO:0000256" key="2">
    <source>
        <dbReference type="ARBA" id="ARBA00004922"/>
    </source>
</evidence>
<feature type="region of interest" description="Disordered" evidence="10">
    <location>
        <begin position="40"/>
        <end position="62"/>
    </location>
</feature>
<dbReference type="GO" id="GO:0046354">
    <property type="term" value="P:mannan biosynthetic process"/>
    <property type="evidence" value="ECO:0007669"/>
    <property type="project" value="TreeGrafter"/>
</dbReference>
<dbReference type="Pfam" id="PF11051">
    <property type="entry name" value="Mannosyl_trans3"/>
    <property type="match status" value="2"/>
</dbReference>
<gene>
    <name evidence="11" type="ORF">N7456_001034</name>
</gene>
<keyword evidence="8" id="KW-0333">Golgi apparatus</keyword>
<reference evidence="11" key="2">
    <citation type="journal article" date="2023" name="IMA Fungus">
        <title>Comparative genomic study of the Penicillium genus elucidates a diverse pangenome and 15 lateral gene transfer events.</title>
        <authorList>
            <person name="Petersen C."/>
            <person name="Sorensen T."/>
            <person name="Nielsen M.R."/>
            <person name="Sondergaard T.E."/>
            <person name="Sorensen J.L."/>
            <person name="Fitzpatrick D.A."/>
            <person name="Frisvad J.C."/>
            <person name="Nielsen K.L."/>
        </authorList>
    </citation>
    <scope>NUCLEOTIDE SEQUENCE</scope>
    <source>
        <strain evidence="11">IBT 30069</strain>
    </source>
</reference>
<sequence length="557" mass="61761">MEQFMSSRVARRTGVFALAVVLLVNAYLFSQRWPIHLRSTNSSVSSPGDSTSTTALAPTHPISGNVGSATAVPEVLSPVLPSLAKQQSTYLRSLFERLDSVKPDCSGPRLRKDAGGTGYEPVEPRPRPDYISNADDLREPLTKSHEDFVAGIKEISDLPYHSGTRGIVSSAGGDYMPTFISSLRMIRRTGCTLPVEVFLIDWDEYEPYICDVVLPTLNAKCIVLQEMLEDAHILKDEDSVKIEGYQIKPFAMILSSFDTFIWMDSDCIPLYDPEVLLDAEPFTSTGLVTWPDFWQNSASSLYFNISGQPEPSMLERASTESGIVLMSKQKHAQTLALCVYYNYWGPDYYWTLLGQGAYGSGGDKETFVQAASALGADFYAVSEPIADAKYLSSTGDYMFGAMVQADPREDYKLTRQGIWRVLDRGLAKAPSVFFVHASNPKFNAGSDILDLLQFADGEWGRVWAGPDHVTSRFGYDIEKPYWEELMNVTCSLEHAFIAWQHKRGLCESVQKYWNSTIINPDTPLPPFVNETVVHNITSPVASAGKEASSPTPIPPVR</sequence>
<dbReference type="InterPro" id="IPR029044">
    <property type="entry name" value="Nucleotide-diphossugar_trans"/>
</dbReference>
<feature type="region of interest" description="Disordered" evidence="10">
    <location>
        <begin position="106"/>
        <end position="134"/>
    </location>
</feature>
<evidence type="ECO:0000256" key="4">
    <source>
        <dbReference type="ARBA" id="ARBA00022679"/>
    </source>
</evidence>
<dbReference type="Proteomes" id="UP001149165">
    <property type="component" value="Unassembled WGS sequence"/>
</dbReference>
<keyword evidence="7" id="KW-1133">Transmembrane helix</keyword>
<name>A0A9W9KSW9_9EURO</name>
<comment type="pathway">
    <text evidence="2">Protein modification; protein glycosylation.</text>
</comment>
<feature type="compositionally biased region" description="Low complexity" evidence="10">
    <location>
        <begin position="40"/>
        <end position="54"/>
    </location>
</feature>
<reference evidence="11" key="1">
    <citation type="submission" date="2022-11" db="EMBL/GenBank/DDBJ databases">
        <authorList>
            <person name="Petersen C."/>
        </authorList>
    </citation>
    <scope>NUCLEOTIDE SEQUENCE</scope>
    <source>
        <strain evidence="11">IBT 30069</strain>
    </source>
</reference>
<dbReference type="GO" id="GO:0000139">
    <property type="term" value="C:Golgi membrane"/>
    <property type="evidence" value="ECO:0007669"/>
    <property type="project" value="UniProtKB-SubCell"/>
</dbReference>
<organism evidence="11 12">
    <name type="scientific">Penicillium angulare</name>
    <dbReference type="NCBI Taxonomy" id="116970"/>
    <lineage>
        <taxon>Eukaryota</taxon>
        <taxon>Fungi</taxon>
        <taxon>Dikarya</taxon>
        <taxon>Ascomycota</taxon>
        <taxon>Pezizomycotina</taxon>
        <taxon>Eurotiomycetes</taxon>
        <taxon>Eurotiomycetidae</taxon>
        <taxon>Eurotiales</taxon>
        <taxon>Aspergillaceae</taxon>
        <taxon>Penicillium</taxon>
    </lineage>
</organism>